<dbReference type="EMBL" id="FUYS01000012">
    <property type="protein sequence ID" value="SKB88924.1"/>
    <property type="molecule type" value="Genomic_DNA"/>
</dbReference>
<dbReference type="InterPro" id="IPR014284">
    <property type="entry name" value="RNA_pol_sigma-70_dom"/>
</dbReference>
<gene>
    <name evidence="7" type="ORF">SAMN05660226_03647</name>
</gene>
<dbReference type="NCBIfam" id="TIGR02937">
    <property type="entry name" value="sigma70-ECF"/>
    <property type="match status" value="1"/>
</dbReference>
<dbReference type="PANTHER" id="PTHR43133:SF46">
    <property type="entry name" value="RNA POLYMERASE SIGMA-70 FACTOR ECF SUBFAMILY"/>
    <property type="match status" value="1"/>
</dbReference>
<keyword evidence="8" id="KW-1185">Reference proteome</keyword>
<proteinExistence type="inferred from homology"/>
<evidence type="ECO:0000259" key="5">
    <source>
        <dbReference type="Pfam" id="PF04542"/>
    </source>
</evidence>
<evidence type="ECO:0000259" key="6">
    <source>
        <dbReference type="Pfam" id="PF08281"/>
    </source>
</evidence>
<dbReference type="STRING" id="623280.SAMN05660226_03647"/>
<dbReference type="Proteomes" id="UP000190541">
    <property type="component" value="Unassembled WGS sequence"/>
</dbReference>
<dbReference type="SUPFAM" id="SSF88659">
    <property type="entry name" value="Sigma3 and sigma4 domains of RNA polymerase sigma factors"/>
    <property type="match status" value="1"/>
</dbReference>
<dbReference type="GO" id="GO:0006352">
    <property type="term" value="P:DNA-templated transcription initiation"/>
    <property type="evidence" value="ECO:0007669"/>
    <property type="project" value="InterPro"/>
</dbReference>
<protein>
    <submittedName>
        <fullName evidence="7">RNA polymerase sigma-70 factor, ECF subfamily</fullName>
    </submittedName>
</protein>
<dbReference type="GO" id="GO:0016987">
    <property type="term" value="F:sigma factor activity"/>
    <property type="evidence" value="ECO:0007669"/>
    <property type="project" value="UniProtKB-KW"/>
</dbReference>
<dbReference type="InterPro" id="IPR013324">
    <property type="entry name" value="RNA_pol_sigma_r3/r4-like"/>
</dbReference>
<feature type="domain" description="RNA polymerase sigma factor 70 region 4 type 2" evidence="6">
    <location>
        <begin position="127"/>
        <end position="177"/>
    </location>
</feature>
<evidence type="ECO:0000256" key="4">
    <source>
        <dbReference type="ARBA" id="ARBA00023163"/>
    </source>
</evidence>
<dbReference type="OrthoDB" id="711087at2"/>
<evidence type="ECO:0000313" key="7">
    <source>
        <dbReference type="EMBL" id="SKB88924.1"/>
    </source>
</evidence>
<dbReference type="InterPro" id="IPR013249">
    <property type="entry name" value="RNA_pol_sigma70_r4_t2"/>
</dbReference>
<organism evidence="7 8">
    <name type="scientific">Parapedobacter luteus</name>
    <dbReference type="NCBI Taxonomy" id="623280"/>
    <lineage>
        <taxon>Bacteria</taxon>
        <taxon>Pseudomonadati</taxon>
        <taxon>Bacteroidota</taxon>
        <taxon>Sphingobacteriia</taxon>
        <taxon>Sphingobacteriales</taxon>
        <taxon>Sphingobacteriaceae</taxon>
        <taxon>Parapedobacter</taxon>
    </lineage>
</organism>
<dbReference type="InterPro" id="IPR007627">
    <property type="entry name" value="RNA_pol_sigma70_r2"/>
</dbReference>
<keyword evidence="3" id="KW-0731">Sigma factor</keyword>
<keyword evidence="2" id="KW-0805">Transcription regulation</keyword>
<dbReference type="NCBIfam" id="TIGR02985">
    <property type="entry name" value="Sig70_bacteroi1"/>
    <property type="match status" value="1"/>
</dbReference>
<dbReference type="Gene3D" id="1.10.10.10">
    <property type="entry name" value="Winged helix-like DNA-binding domain superfamily/Winged helix DNA-binding domain"/>
    <property type="match status" value="1"/>
</dbReference>
<dbReference type="GO" id="GO:0003677">
    <property type="term" value="F:DNA binding"/>
    <property type="evidence" value="ECO:0007669"/>
    <property type="project" value="InterPro"/>
</dbReference>
<dbReference type="InterPro" id="IPR036388">
    <property type="entry name" value="WH-like_DNA-bd_sf"/>
</dbReference>
<dbReference type="PANTHER" id="PTHR43133">
    <property type="entry name" value="RNA POLYMERASE ECF-TYPE SIGMA FACTO"/>
    <property type="match status" value="1"/>
</dbReference>
<dbReference type="RefSeq" id="WP_079718285.1">
    <property type="nucleotide sequence ID" value="NZ_FUYS01000012.1"/>
</dbReference>
<dbReference type="SUPFAM" id="SSF88946">
    <property type="entry name" value="Sigma2 domain of RNA polymerase sigma factors"/>
    <property type="match status" value="1"/>
</dbReference>
<dbReference type="InterPro" id="IPR014327">
    <property type="entry name" value="RNA_pol_sigma70_bacteroid"/>
</dbReference>
<dbReference type="Pfam" id="PF04542">
    <property type="entry name" value="Sigma70_r2"/>
    <property type="match status" value="1"/>
</dbReference>
<feature type="domain" description="RNA polymerase sigma-70 region 2" evidence="5">
    <location>
        <begin position="28"/>
        <end position="93"/>
    </location>
</feature>
<reference evidence="7 8" key="1">
    <citation type="submission" date="2017-02" db="EMBL/GenBank/DDBJ databases">
        <authorList>
            <person name="Peterson S.W."/>
        </authorList>
    </citation>
    <scope>NUCLEOTIDE SEQUENCE [LARGE SCALE GENOMIC DNA]</scope>
    <source>
        <strain evidence="7 8">DSM 22899</strain>
    </source>
</reference>
<name>A0A1T5EY81_9SPHI</name>
<dbReference type="InterPro" id="IPR039425">
    <property type="entry name" value="RNA_pol_sigma-70-like"/>
</dbReference>
<sequence length="199" mass="22928">MAHSRPDCTDEMLLKAICNNDVRAFEALFERYAERLYNFALRYVQDPTIAEELMMDVMHWVWMRRERLDNIKQAASYLSKAIRNKVFDHLRKTTIDTLPLDALPERGNQLVDPTPTNHSLDLAELRESYERTLQSLPAQCKKVFELSRENELSHAEISSILNISVKTVEGHITNALKIMRRNLPSSTGVACSLFLLLLP</sequence>
<evidence type="ECO:0000256" key="3">
    <source>
        <dbReference type="ARBA" id="ARBA00023082"/>
    </source>
</evidence>
<dbReference type="AlphaFoldDB" id="A0A1T5EY81"/>
<dbReference type="InterPro" id="IPR013325">
    <property type="entry name" value="RNA_pol_sigma_r2"/>
</dbReference>
<dbReference type="Gene3D" id="1.10.1740.10">
    <property type="match status" value="1"/>
</dbReference>
<evidence type="ECO:0000256" key="2">
    <source>
        <dbReference type="ARBA" id="ARBA00023015"/>
    </source>
</evidence>
<dbReference type="Pfam" id="PF08281">
    <property type="entry name" value="Sigma70_r4_2"/>
    <property type="match status" value="1"/>
</dbReference>
<keyword evidence="4" id="KW-0804">Transcription</keyword>
<comment type="similarity">
    <text evidence="1">Belongs to the sigma-70 factor family. ECF subfamily.</text>
</comment>
<evidence type="ECO:0000256" key="1">
    <source>
        <dbReference type="ARBA" id="ARBA00010641"/>
    </source>
</evidence>
<evidence type="ECO:0000313" key="8">
    <source>
        <dbReference type="Proteomes" id="UP000190541"/>
    </source>
</evidence>
<accession>A0A1T5EY81</accession>